<dbReference type="InterPro" id="IPR013611">
    <property type="entry name" value="Transp-assoc_OB_typ2"/>
</dbReference>
<keyword evidence="5 7" id="KW-1278">Translocase</keyword>
<dbReference type="PANTHER" id="PTHR42781:SF4">
    <property type="entry name" value="SPERMIDINE_PUTRESCINE IMPORT ATP-BINDING PROTEIN POTA"/>
    <property type="match status" value="1"/>
</dbReference>
<evidence type="ECO:0000313" key="10">
    <source>
        <dbReference type="Proteomes" id="UP001262410"/>
    </source>
</evidence>
<dbReference type="SMART" id="SM00382">
    <property type="entry name" value="AAA"/>
    <property type="match status" value="1"/>
</dbReference>
<dbReference type="Gene3D" id="2.40.50.100">
    <property type="match status" value="1"/>
</dbReference>
<dbReference type="InterPro" id="IPR050093">
    <property type="entry name" value="ABC_SmlMolc_Importer"/>
</dbReference>
<evidence type="ECO:0000313" key="9">
    <source>
        <dbReference type="EMBL" id="MDR6289347.1"/>
    </source>
</evidence>
<evidence type="ECO:0000256" key="7">
    <source>
        <dbReference type="RuleBase" id="RU364083"/>
    </source>
</evidence>
<name>A0ABU1JLY6_9PROT</name>
<dbReference type="PROSITE" id="PS50893">
    <property type="entry name" value="ABC_TRANSPORTER_2"/>
    <property type="match status" value="1"/>
</dbReference>
<dbReference type="InterPro" id="IPR008995">
    <property type="entry name" value="Mo/tungstate-bd_C_term_dom"/>
</dbReference>
<accession>A0ABU1JLY6</accession>
<evidence type="ECO:0000256" key="4">
    <source>
        <dbReference type="ARBA" id="ARBA00022840"/>
    </source>
</evidence>
<evidence type="ECO:0000256" key="2">
    <source>
        <dbReference type="ARBA" id="ARBA00022475"/>
    </source>
</evidence>
<dbReference type="EMBL" id="JAVDPW010000003">
    <property type="protein sequence ID" value="MDR6289347.1"/>
    <property type="molecule type" value="Genomic_DNA"/>
</dbReference>
<keyword evidence="4 7" id="KW-0067">ATP-binding</keyword>
<evidence type="ECO:0000256" key="1">
    <source>
        <dbReference type="ARBA" id="ARBA00022448"/>
    </source>
</evidence>
<comment type="subunit">
    <text evidence="7">The complex is composed of two ATP-binding proteins (PotA), two transmembrane proteins (PotB and PotC) and a solute-binding protein (PotD).</text>
</comment>
<comment type="catalytic activity">
    <reaction evidence="7">
        <text>ATP + H2O + polyamine-[polyamine-binding protein]Side 1 = ADP + phosphate + polyamineSide 2 + [polyamine-binding protein]Side 1.</text>
        <dbReference type="EC" id="7.6.2.11"/>
    </reaction>
</comment>
<dbReference type="Pfam" id="PF08402">
    <property type="entry name" value="TOBE_2"/>
    <property type="match status" value="1"/>
</dbReference>
<dbReference type="Gene3D" id="3.40.50.300">
    <property type="entry name" value="P-loop containing nucleotide triphosphate hydrolases"/>
    <property type="match status" value="1"/>
</dbReference>
<dbReference type="SUPFAM" id="SSF50331">
    <property type="entry name" value="MOP-like"/>
    <property type="match status" value="1"/>
</dbReference>
<evidence type="ECO:0000256" key="6">
    <source>
        <dbReference type="ARBA" id="ARBA00023136"/>
    </source>
</evidence>
<dbReference type="NCBIfam" id="TIGR01187">
    <property type="entry name" value="potA"/>
    <property type="match status" value="1"/>
</dbReference>
<keyword evidence="10" id="KW-1185">Reference proteome</keyword>
<reference evidence="9 10" key="1">
    <citation type="submission" date="2023-07" db="EMBL/GenBank/DDBJ databases">
        <title>Sorghum-associated microbial communities from plants grown in Nebraska, USA.</title>
        <authorList>
            <person name="Schachtman D."/>
        </authorList>
    </citation>
    <scope>NUCLEOTIDE SEQUENCE [LARGE SCALE GENOMIC DNA]</scope>
    <source>
        <strain evidence="9 10">584</strain>
    </source>
</reference>
<feature type="domain" description="ABC transporter" evidence="8">
    <location>
        <begin position="8"/>
        <end position="238"/>
    </location>
</feature>
<dbReference type="PROSITE" id="PS00211">
    <property type="entry name" value="ABC_TRANSPORTER_1"/>
    <property type="match status" value="1"/>
</dbReference>
<gene>
    <name evidence="7" type="primary">potA</name>
    <name evidence="9" type="ORF">E9232_001862</name>
</gene>
<dbReference type="PANTHER" id="PTHR42781">
    <property type="entry name" value="SPERMIDINE/PUTRESCINE IMPORT ATP-BINDING PROTEIN POTA"/>
    <property type="match status" value="1"/>
</dbReference>
<dbReference type="GO" id="GO:0005524">
    <property type="term" value="F:ATP binding"/>
    <property type="evidence" value="ECO:0007669"/>
    <property type="project" value="UniProtKB-KW"/>
</dbReference>
<keyword evidence="3 7" id="KW-0547">Nucleotide-binding</keyword>
<comment type="caution">
    <text evidence="9">The sequence shown here is derived from an EMBL/GenBank/DDBJ whole genome shotgun (WGS) entry which is preliminary data.</text>
</comment>
<dbReference type="Proteomes" id="UP001262410">
    <property type="component" value="Unassembled WGS sequence"/>
</dbReference>
<sequence length="365" mass="39744">MATATEFLEIGGLRKSYGQNAVVHNFDLSVKRGEFISFLGPSGCGKTTTLRMVAGFETPTAGSIRIDGREVTQLRPNQRNVGMVFQAYALFPNMTVADNVAFGLKVAKMPAAEIGPRVAEMLNLIKLPHLADRYPYQLSGGQQQRVALARALANKPQVLLLDEPLSALDAKIRVSLRSEIKALQRDLGITTIFVTHDQEEALSMSDRIVVMNEGNAEQVGTPFDIYNYPRTRFVASFVGTLNILRGKVIDAKAQKLVIDDQEIYATRGVSDAVDGEIRSVALRPEAITLAGSAEDQGNGRNRMHGTIEDVNFLGAVVRIRVRFKDNAVSLDTFNSPTVAPPERGQAVTVSFGREDVLVLEGAETA</sequence>
<comment type="function">
    <text evidence="7">Part of the ABC transporter complex PotABCD involved in spermidine/putrescine import. Responsible for energy coupling to the transport system.</text>
</comment>
<comment type="similarity">
    <text evidence="7">Belongs to the ABC transporter superfamily. Spermidine/putrescine importer (TC 3.A.1.11.1) family.</text>
</comment>
<dbReference type="InterPro" id="IPR003593">
    <property type="entry name" value="AAA+_ATPase"/>
</dbReference>
<protein>
    <recommendedName>
        <fullName evidence="7">Spermidine/putrescine import ATP-binding protein PotA</fullName>
        <ecNumber evidence="7">7.6.2.11</ecNumber>
    </recommendedName>
</protein>
<evidence type="ECO:0000256" key="3">
    <source>
        <dbReference type="ARBA" id="ARBA00022741"/>
    </source>
</evidence>
<dbReference type="SUPFAM" id="SSF52540">
    <property type="entry name" value="P-loop containing nucleoside triphosphate hydrolases"/>
    <property type="match status" value="1"/>
</dbReference>
<evidence type="ECO:0000259" key="8">
    <source>
        <dbReference type="PROSITE" id="PS50893"/>
    </source>
</evidence>
<dbReference type="RefSeq" id="WP_309793605.1">
    <property type="nucleotide sequence ID" value="NZ_JAVDPW010000003.1"/>
</dbReference>
<dbReference type="EC" id="7.6.2.11" evidence="7"/>
<evidence type="ECO:0000256" key="5">
    <source>
        <dbReference type="ARBA" id="ARBA00022967"/>
    </source>
</evidence>
<dbReference type="InterPro" id="IPR027417">
    <property type="entry name" value="P-loop_NTPase"/>
</dbReference>
<dbReference type="Pfam" id="PF00005">
    <property type="entry name" value="ABC_tran"/>
    <property type="match status" value="1"/>
</dbReference>
<proteinExistence type="inferred from homology"/>
<dbReference type="InterPro" id="IPR003439">
    <property type="entry name" value="ABC_transporter-like_ATP-bd"/>
</dbReference>
<dbReference type="InterPro" id="IPR005893">
    <property type="entry name" value="PotA-like"/>
</dbReference>
<dbReference type="InterPro" id="IPR017871">
    <property type="entry name" value="ABC_transporter-like_CS"/>
</dbReference>
<organism evidence="9 10">
    <name type="scientific">Inquilinus ginsengisoli</name>
    <dbReference type="NCBI Taxonomy" id="363840"/>
    <lineage>
        <taxon>Bacteria</taxon>
        <taxon>Pseudomonadati</taxon>
        <taxon>Pseudomonadota</taxon>
        <taxon>Alphaproteobacteria</taxon>
        <taxon>Rhodospirillales</taxon>
        <taxon>Rhodospirillaceae</taxon>
        <taxon>Inquilinus</taxon>
    </lineage>
</organism>
<keyword evidence="1 7" id="KW-0813">Transport</keyword>
<keyword evidence="2 7" id="KW-1003">Cell membrane</keyword>
<keyword evidence="6 7" id="KW-0472">Membrane</keyword>